<dbReference type="Proteomes" id="UP000035642">
    <property type="component" value="Unassembled WGS sequence"/>
</dbReference>
<proteinExistence type="predicted"/>
<keyword evidence="2" id="KW-1185">Reference proteome</keyword>
<dbReference type="STRING" id="6313.A0A0K0D3A3"/>
<evidence type="ECO:0000313" key="3">
    <source>
        <dbReference type="WBParaSite" id="ACAC_0000454801-mRNA-1"/>
    </source>
</evidence>
<dbReference type="InterPro" id="IPR015649">
    <property type="entry name" value="SCHIP_1_C"/>
</dbReference>
<evidence type="ECO:0000313" key="2">
    <source>
        <dbReference type="Proteomes" id="UP000035642"/>
    </source>
</evidence>
<dbReference type="Pfam" id="PF10148">
    <property type="entry name" value="SCHIP-1_C"/>
    <property type="match status" value="1"/>
</dbReference>
<dbReference type="AlphaFoldDB" id="A0A0K0D3A3"/>
<evidence type="ECO:0000259" key="1">
    <source>
        <dbReference type="Pfam" id="PF10148"/>
    </source>
</evidence>
<reference evidence="3" key="2">
    <citation type="submission" date="2017-02" db="UniProtKB">
        <authorList>
            <consortium name="WormBaseParasite"/>
        </authorList>
    </citation>
    <scope>IDENTIFICATION</scope>
</reference>
<dbReference type="WBParaSite" id="ACAC_0000454801-mRNA-1">
    <property type="protein sequence ID" value="ACAC_0000454801-mRNA-1"/>
    <property type="gene ID" value="ACAC_0000454801"/>
</dbReference>
<reference evidence="2" key="1">
    <citation type="submission" date="2012-09" db="EMBL/GenBank/DDBJ databases">
        <authorList>
            <person name="Martin A.A."/>
        </authorList>
    </citation>
    <scope>NUCLEOTIDE SEQUENCE</scope>
</reference>
<name>A0A0K0D3A3_ANGCA</name>
<organism evidence="2 3">
    <name type="scientific">Angiostrongylus cantonensis</name>
    <name type="common">Rat lungworm</name>
    <dbReference type="NCBI Taxonomy" id="6313"/>
    <lineage>
        <taxon>Eukaryota</taxon>
        <taxon>Metazoa</taxon>
        <taxon>Ecdysozoa</taxon>
        <taxon>Nematoda</taxon>
        <taxon>Chromadorea</taxon>
        <taxon>Rhabditida</taxon>
        <taxon>Rhabditina</taxon>
        <taxon>Rhabditomorpha</taxon>
        <taxon>Strongyloidea</taxon>
        <taxon>Metastrongylidae</taxon>
        <taxon>Angiostrongylus</taxon>
    </lineage>
</organism>
<protein>
    <submittedName>
        <fullName evidence="3">SCHIP-1 domain-containing protein</fullName>
    </submittedName>
</protein>
<sequence length="103" mass="11284">LIERDSLHMEHDSLLVDIDDFTEHEAECSALDFPYLLGMIDGRIPSTSPFTGPVMTYGTGVEHADSCNGTSHLPVPVPTPTSPTKALVAHLPKSLTRLVLFRR</sequence>
<accession>A0A0K0D3A3</accession>
<feature type="domain" description="Schwannomin interacting protein 1 C-terminal" evidence="1">
    <location>
        <begin position="1"/>
        <end position="24"/>
    </location>
</feature>